<dbReference type="GO" id="GO:0022857">
    <property type="term" value="F:transmembrane transporter activity"/>
    <property type="evidence" value="ECO:0007669"/>
    <property type="project" value="InterPro"/>
</dbReference>
<dbReference type="GO" id="GO:0009103">
    <property type="term" value="P:lipopolysaccharide biosynthetic process"/>
    <property type="evidence" value="ECO:0007669"/>
    <property type="project" value="UniProtKB-KW"/>
</dbReference>
<keyword evidence="7 12" id="KW-0812">Transmembrane</keyword>
<dbReference type="SUPFAM" id="SSF103481">
    <property type="entry name" value="Multidrug resistance efflux transporter EmrE"/>
    <property type="match status" value="2"/>
</dbReference>
<keyword evidence="11 12" id="KW-0472">Membrane</keyword>
<proteinExistence type="inferred from homology"/>
<accession>B6FXS7</accession>
<evidence type="ECO:0000256" key="4">
    <source>
        <dbReference type="ARBA" id="ARBA00022516"/>
    </source>
</evidence>
<protein>
    <submittedName>
        <fullName evidence="14">Putative membrane protein</fullName>
    </submittedName>
</protein>
<evidence type="ECO:0000256" key="11">
    <source>
        <dbReference type="ARBA" id="ARBA00023136"/>
    </source>
</evidence>
<dbReference type="eggNOG" id="COG2076">
    <property type="taxonomic scope" value="Bacteria"/>
</dbReference>
<dbReference type="AlphaFoldDB" id="B6FXS7"/>
<dbReference type="InterPro" id="IPR037185">
    <property type="entry name" value="EmrE-like"/>
</dbReference>
<dbReference type="OrthoDB" id="47588at2"/>
<evidence type="ECO:0000313" key="15">
    <source>
        <dbReference type="Proteomes" id="UP000003178"/>
    </source>
</evidence>
<keyword evidence="9 12" id="KW-1133">Transmembrane helix</keyword>
<dbReference type="InterPro" id="IPR000620">
    <property type="entry name" value="EamA_dom"/>
</dbReference>
<keyword evidence="10" id="KW-0443">Lipid metabolism</keyword>
<keyword evidence="3" id="KW-1003">Cell membrane</keyword>
<keyword evidence="4" id="KW-0444">Lipid biosynthesis</keyword>
<dbReference type="RefSeq" id="WP_006439589.1">
    <property type="nucleotide sequence ID" value="NZ_DS995356.1"/>
</dbReference>
<keyword evidence="15" id="KW-1185">Reference proteome</keyword>
<feature type="transmembrane region" description="Helical" evidence="12">
    <location>
        <begin position="254"/>
        <end position="276"/>
    </location>
</feature>
<evidence type="ECO:0000256" key="2">
    <source>
        <dbReference type="ARBA" id="ARBA00007362"/>
    </source>
</evidence>
<gene>
    <name evidence="14" type="ORF">CLOHIR_00678</name>
</gene>
<reference evidence="14 15" key="2">
    <citation type="submission" date="2008-10" db="EMBL/GenBank/DDBJ databases">
        <title>Draft genome sequence of Clostridium hiranonis (DSM 13275).</title>
        <authorList>
            <person name="Sudarsanam P."/>
            <person name="Ley R."/>
            <person name="Guruge J."/>
            <person name="Turnbaugh P.J."/>
            <person name="Mahowald M."/>
            <person name="Liep D."/>
            <person name="Gordon J."/>
        </authorList>
    </citation>
    <scope>NUCLEOTIDE SEQUENCE [LARGE SCALE GENOMIC DNA]</scope>
    <source>
        <strain evidence="14 15">DSM 13275</strain>
    </source>
</reference>
<evidence type="ECO:0000256" key="8">
    <source>
        <dbReference type="ARBA" id="ARBA00022985"/>
    </source>
</evidence>
<evidence type="ECO:0000313" key="14">
    <source>
        <dbReference type="EMBL" id="EEA85672.1"/>
    </source>
</evidence>
<keyword evidence="8" id="KW-0448">Lipopolysaccharide biosynthesis</keyword>
<feature type="domain" description="EamA" evidence="13">
    <location>
        <begin position="172"/>
        <end position="299"/>
    </location>
</feature>
<feature type="transmembrane region" description="Helical" evidence="12">
    <location>
        <begin position="79"/>
        <end position="100"/>
    </location>
</feature>
<feature type="transmembrane region" description="Helical" evidence="12">
    <location>
        <begin position="197"/>
        <end position="215"/>
    </location>
</feature>
<keyword evidence="6" id="KW-0441">Lipid A biosynthesis</keyword>
<evidence type="ECO:0000256" key="10">
    <source>
        <dbReference type="ARBA" id="ARBA00023098"/>
    </source>
</evidence>
<keyword evidence="5" id="KW-0997">Cell inner membrane</keyword>
<evidence type="ECO:0000256" key="7">
    <source>
        <dbReference type="ARBA" id="ARBA00022692"/>
    </source>
</evidence>
<comment type="subcellular location">
    <subcellularLocation>
        <location evidence="1">Cell membrane</location>
        <topology evidence="1">Multi-pass membrane protein</topology>
    </subcellularLocation>
</comment>
<evidence type="ECO:0000256" key="12">
    <source>
        <dbReference type="SAM" id="Phobius"/>
    </source>
</evidence>
<evidence type="ECO:0000256" key="9">
    <source>
        <dbReference type="ARBA" id="ARBA00022989"/>
    </source>
</evidence>
<dbReference type="GO" id="GO:0005886">
    <property type="term" value="C:plasma membrane"/>
    <property type="evidence" value="ECO:0007669"/>
    <property type="project" value="UniProtKB-SubCell"/>
</dbReference>
<sequence>MFYLLLAIVCSGSIALIFKYSESKECNRALVTTFNYLTATVISAIALAKSGLNVPASFDGIMAKTMANFSGTLTPEGSFGASILLGIITGFLFFIGFVIYQKSINECGPSISGMFGKMGILVPMIFSIFLWNEMPSPIKWVGIILSFASILIINVNPTNLKESDFKPILIILFIFYGCADFMNKVFQKYALVEYKNFFLLIVFISATIFSLGMLFKNRKEGFNLTSCLVGIGVGIPNMFSSFFLIDALKTLEAAVVYPIFSAGGIVFIMFMSYLIFKERLSKKEKLAAALTIVSMAIVNI</sequence>
<dbReference type="PANTHER" id="PTHR30561">
    <property type="entry name" value="SMR FAMILY PROTON-DEPENDENT DRUG EFFLUX TRANSPORTER SUGE"/>
    <property type="match status" value="1"/>
</dbReference>
<dbReference type="Pfam" id="PF00892">
    <property type="entry name" value="EamA"/>
    <property type="match status" value="2"/>
</dbReference>
<dbReference type="Proteomes" id="UP000003178">
    <property type="component" value="Unassembled WGS sequence"/>
</dbReference>
<dbReference type="EMBL" id="ABWP01000027">
    <property type="protein sequence ID" value="EEA85672.1"/>
    <property type="molecule type" value="Genomic_DNA"/>
</dbReference>
<dbReference type="Gene3D" id="1.10.3730.20">
    <property type="match status" value="2"/>
</dbReference>
<organism evidence="14 15">
    <name type="scientific">Peptacetobacter hiranonis (strain DSM 13275 / JCM 10541 / KCTC 15199 / TO-931)</name>
    <name type="common">Clostridium hiranonis</name>
    <dbReference type="NCBI Taxonomy" id="500633"/>
    <lineage>
        <taxon>Bacteria</taxon>
        <taxon>Bacillati</taxon>
        <taxon>Bacillota</taxon>
        <taxon>Clostridia</taxon>
        <taxon>Peptostreptococcales</taxon>
        <taxon>Peptostreptococcaceae</taxon>
        <taxon>Peptacetobacter</taxon>
    </lineage>
</organism>
<feature type="transmembrane region" description="Helical" evidence="12">
    <location>
        <begin position="167"/>
        <end position="185"/>
    </location>
</feature>
<evidence type="ECO:0000256" key="1">
    <source>
        <dbReference type="ARBA" id="ARBA00004651"/>
    </source>
</evidence>
<dbReference type="HOGENOM" id="CLU_080675_0_0_9"/>
<dbReference type="PANTHER" id="PTHR30561:SF9">
    <property type="entry name" value="4-AMINO-4-DEOXY-L-ARABINOSE-PHOSPHOUNDECAPRENOL FLIPPASE SUBUNIT ARNF-RELATED"/>
    <property type="match status" value="1"/>
</dbReference>
<dbReference type="InterPro" id="IPR000390">
    <property type="entry name" value="Small_drug/metabolite_transptr"/>
</dbReference>
<feature type="transmembrane region" description="Helical" evidence="12">
    <location>
        <begin position="227"/>
        <end position="248"/>
    </location>
</feature>
<evidence type="ECO:0000256" key="5">
    <source>
        <dbReference type="ARBA" id="ARBA00022519"/>
    </source>
</evidence>
<evidence type="ECO:0000256" key="6">
    <source>
        <dbReference type="ARBA" id="ARBA00022556"/>
    </source>
</evidence>
<name>B6FXS7_PEPHT</name>
<feature type="transmembrane region" description="Helical" evidence="12">
    <location>
        <begin position="137"/>
        <end position="155"/>
    </location>
</feature>
<feature type="transmembrane region" description="Helical" evidence="12">
    <location>
        <begin position="112"/>
        <end position="131"/>
    </location>
</feature>
<reference evidence="14 15" key="1">
    <citation type="submission" date="2008-09" db="EMBL/GenBank/DDBJ databases">
        <authorList>
            <person name="Fulton L."/>
            <person name="Clifton S."/>
            <person name="Fulton B."/>
            <person name="Xu J."/>
            <person name="Minx P."/>
            <person name="Pepin K.H."/>
            <person name="Johnson M."/>
            <person name="Thiruvilangam P."/>
            <person name="Bhonagiri V."/>
            <person name="Nash W.E."/>
            <person name="Mardis E.R."/>
            <person name="Wilson R.K."/>
        </authorList>
    </citation>
    <scope>NUCLEOTIDE SEQUENCE [LARGE SCALE GENOMIC DNA]</scope>
    <source>
        <strain evidence="14 15">DSM 13275</strain>
    </source>
</reference>
<comment type="caution">
    <text evidence="14">The sequence shown here is derived from an EMBL/GenBank/DDBJ whole genome shotgun (WGS) entry which is preliminary data.</text>
</comment>
<comment type="similarity">
    <text evidence="2">Belongs to the EamA transporter family.</text>
</comment>
<evidence type="ECO:0000259" key="13">
    <source>
        <dbReference type="Pfam" id="PF00892"/>
    </source>
</evidence>
<evidence type="ECO:0000256" key="3">
    <source>
        <dbReference type="ARBA" id="ARBA00022475"/>
    </source>
</evidence>
<feature type="domain" description="EamA" evidence="13">
    <location>
        <begin position="2"/>
        <end position="154"/>
    </location>
</feature>